<dbReference type="GO" id="GO:0003677">
    <property type="term" value="F:DNA binding"/>
    <property type="evidence" value="ECO:0007669"/>
    <property type="project" value="InterPro"/>
</dbReference>
<sequence>MATKHWPEGPICSGCFVKACETYGVCAGCGIDRMLPGISPTGDRLCTDCAGGLGDYICTRCGQEAWRHYAGICGRCVLTDRLTAALTDSTGTSSIRPELQPLFDSIRAMTRPRSGILWLSRPHVPAILQALATGRVPITHDGLSTLTPWRSVVYIRDLLIACGTLPPIDRYLFLFEQWLPRWLEGIDDPEHRKLLHRFATWHLLRNLRTAAQTGPIGHYRNQGARTQLRTAAAFLTDLAARQHTPQRALQHCTQADLDRWFATTNSTAKLGLRAFLRWAIDHHVMPRLVLPPVVTGHSPPISNHQRIDLIRRIHTDPAIAPIDRVIGLLILLYAQPLPRIVRLTLADITHHGDQVLIRLGDPPVPVPEPFAGHITTYIASRPNLVTATNPASQLLFPGRRAGQPIHPTSIRLRLHNLGIPNLNARTRAIRELLLQAPAPVVATMLNYAPHGAERIAAQAGSTWKTYAAGDHTRRSTPPDRT</sequence>
<organism evidence="1 2">
    <name type="scientific">Kribbella speibonae</name>
    <dbReference type="NCBI Taxonomy" id="1572660"/>
    <lineage>
        <taxon>Bacteria</taxon>
        <taxon>Bacillati</taxon>
        <taxon>Actinomycetota</taxon>
        <taxon>Actinomycetes</taxon>
        <taxon>Propionibacteriales</taxon>
        <taxon>Kribbellaceae</taxon>
        <taxon>Kribbella</taxon>
    </lineage>
</organism>
<reference evidence="1 2" key="1">
    <citation type="submission" date="2019-02" db="EMBL/GenBank/DDBJ databases">
        <title>Kribbella capetownensis sp. nov. and Kribbella speibonae sp. nov., isolated from soil.</title>
        <authorList>
            <person name="Curtis S.M."/>
            <person name="Norton I."/>
            <person name="Everest G.J."/>
            <person name="Meyers P.R."/>
        </authorList>
    </citation>
    <scope>NUCLEOTIDE SEQUENCE [LARGE SCALE GENOMIC DNA]</scope>
    <source>
        <strain evidence="1 2">YM55</strain>
    </source>
</reference>
<proteinExistence type="predicted"/>
<dbReference type="Proteomes" id="UP000294225">
    <property type="component" value="Unassembled WGS sequence"/>
</dbReference>
<protein>
    <recommendedName>
        <fullName evidence="3">Site-specific recombinase XerD</fullName>
    </recommendedName>
</protein>
<dbReference type="AlphaFoldDB" id="A0A4V2M2J1"/>
<dbReference type="SUPFAM" id="SSF56349">
    <property type="entry name" value="DNA breaking-rejoining enzymes"/>
    <property type="match status" value="1"/>
</dbReference>
<comment type="caution">
    <text evidence="1">The sequence shown here is derived from an EMBL/GenBank/DDBJ whole genome shotgun (WGS) entry which is preliminary data.</text>
</comment>
<dbReference type="InterPro" id="IPR011010">
    <property type="entry name" value="DNA_brk_join_enz"/>
</dbReference>
<dbReference type="EMBL" id="SJKC01000017">
    <property type="protein sequence ID" value="TCC26465.1"/>
    <property type="molecule type" value="Genomic_DNA"/>
</dbReference>
<evidence type="ECO:0000313" key="2">
    <source>
        <dbReference type="Proteomes" id="UP000294225"/>
    </source>
</evidence>
<accession>A0A4V2M2J1</accession>
<gene>
    <name evidence="1" type="ORF">E0H92_43955</name>
</gene>
<dbReference type="RefSeq" id="WP_131500513.1">
    <property type="nucleotide sequence ID" value="NZ_SJKC01000017.1"/>
</dbReference>
<evidence type="ECO:0008006" key="3">
    <source>
        <dbReference type="Google" id="ProtNLM"/>
    </source>
</evidence>
<evidence type="ECO:0000313" key="1">
    <source>
        <dbReference type="EMBL" id="TCC26465.1"/>
    </source>
</evidence>
<name>A0A4V2M2J1_9ACTN</name>